<accession>A0A9W8V7G0</accession>
<feature type="coiled-coil region" evidence="1">
    <location>
        <begin position="37"/>
        <end position="87"/>
    </location>
</feature>
<dbReference type="Proteomes" id="UP001152049">
    <property type="component" value="Unassembled WGS sequence"/>
</dbReference>
<proteinExistence type="predicted"/>
<name>A0A9W8V7G0_9HYPO</name>
<organism evidence="2 3">
    <name type="scientific">Fusarium torreyae</name>
    <dbReference type="NCBI Taxonomy" id="1237075"/>
    <lineage>
        <taxon>Eukaryota</taxon>
        <taxon>Fungi</taxon>
        <taxon>Dikarya</taxon>
        <taxon>Ascomycota</taxon>
        <taxon>Pezizomycotina</taxon>
        <taxon>Sordariomycetes</taxon>
        <taxon>Hypocreomycetidae</taxon>
        <taxon>Hypocreales</taxon>
        <taxon>Nectriaceae</taxon>
        <taxon>Fusarium</taxon>
    </lineage>
</organism>
<dbReference type="EMBL" id="JAOQAZ010000058">
    <property type="protein sequence ID" value="KAJ4243336.1"/>
    <property type="molecule type" value="Genomic_DNA"/>
</dbReference>
<evidence type="ECO:0000313" key="3">
    <source>
        <dbReference type="Proteomes" id="UP001152049"/>
    </source>
</evidence>
<protein>
    <submittedName>
        <fullName evidence="2">Uncharacterized protein</fullName>
    </submittedName>
</protein>
<comment type="caution">
    <text evidence="2">The sequence shown here is derived from an EMBL/GenBank/DDBJ whole genome shotgun (WGS) entry which is preliminary data.</text>
</comment>
<dbReference type="AlphaFoldDB" id="A0A9W8V7G0"/>
<reference evidence="2" key="1">
    <citation type="submission" date="2022-09" db="EMBL/GenBank/DDBJ databases">
        <title>Fusarium specimens isolated from Avocado Roots.</title>
        <authorList>
            <person name="Stajich J."/>
            <person name="Roper C."/>
            <person name="Heimlech-Rivalta G."/>
        </authorList>
    </citation>
    <scope>NUCLEOTIDE SEQUENCE</scope>
    <source>
        <strain evidence="2">CF00136</strain>
    </source>
</reference>
<sequence>MVAPSEIPLPKSILVFNGILEEVARCAEKLADIQSPVHKHQDDIEAIQSKISVARERMLETSHTTERNQLLREIQGNTAKLEELQQSYERGFKDAWDEYECRVDVAVKTLCEALNESAGTLLGPSSRKE</sequence>
<keyword evidence="1" id="KW-0175">Coiled coil</keyword>
<evidence type="ECO:0000313" key="2">
    <source>
        <dbReference type="EMBL" id="KAJ4243336.1"/>
    </source>
</evidence>
<evidence type="ECO:0000256" key="1">
    <source>
        <dbReference type="SAM" id="Coils"/>
    </source>
</evidence>
<dbReference type="OrthoDB" id="5104545at2759"/>
<gene>
    <name evidence="2" type="ORF">NW762_014822</name>
</gene>
<keyword evidence="3" id="KW-1185">Reference proteome</keyword>